<sequence>MTSVSFNGLVLSASYDGAYGEGGRIFKKSSIPCPVLQTCFIAEMNLIFMSFRCRCSEDDYCVPSHYDRYQIMQFYKCIPSTDLDSNEGKKTFLDEFEVPE</sequence>
<keyword evidence="2" id="KW-1185">Reference proteome</keyword>
<accession>A0A183IUP9</accession>
<dbReference type="AlphaFoldDB" id="A0A183IUP9"/>
<evidence type="ECO:0000313" key="1">
    <source>
        <dbReference type="EMBL" id="VDP12770.1"/>
    </source>
</evidence>
<dbReference type="EMBL" id="UZAM01010543">
    <property type="protein sequence ID" value="VDP12770.1"/>
    <property type="molecule type" value="Genomic_DNA"/>
</dbReference>
<evidence type="ECO:0000313" key="3">
    <source>
        <dbReference type="WBParaSite" id="SBAD_0000762001-mRNA-1"/>
    </source>
</evidence>
<dbReference type="Proteomes" id="UP000270296">
    <property type="component" value="Unassembled WGS sequence"/>
</dbReference>
<organism evidence="3">
    <name type="scientific">Soboliphyme baturini</name>
    <dbReference type="NCBI Taxonomy" id="241478"/>
    <lineage>
        <taxon>Eukaryota</taxon>
        <taxon>Metazoa</taxon>
        <taxon>Ecdysozoa</taxon>
        <taxon>Nematoda</taxon>
        <taxon>Enoplea</taxon>
        <taxon>Dorylaimia</taxon>
        <taxon>Dioctophymatida</taxon>
        <taxon>Dioctophymatoidea</taxon>
        <taxon>Soboliphymatidae</taxon>
        <taxon>Soboliphyme</taxon>
    </lineage>
</organism>
<name>A0A183IUP9_9BILA</name>
<reference evidence="1 2" key="2">
    <citation type="submission" date="2018-11" db="EMBL/GenBank/DDBJ databases">
        <authorList>
            <consortium name="Pathogen Informatics"/>
        </authorList>
    </citation>
    <scope>NUCLEOTIDE SEQUENCE [LARGE SCALE GENOMIC DNA]</scope>
</reference>
<proteinExistence type="predicted"/>
<reference evidence="3" key="1">
    <citation type="submission" date="2016-06" db="UniProtKB">
        <authorList>
            <consortium name="WormBaseParasite"/>
        </authorList>
    </citation>
    <scope>IDENTIFICATION</scope>
</reference>
<gene>
    <name evidence="1" type="ORF">SBAD_LOCUS7346</name>
</gene>
<protein>
    <submittedName>
        <fullName evidence="1 3">Uncharacterized protein</fullName>
    </submittedName>
</protein>
<evidence type="ECO:0000313" key="2">
    <source>
        <dbReference type="Proteomes" id="UP000270296"/>
    </source>
</evidence>
<dbReference type="WBParaSite" id="SBAD_0000762001-mRNA-1">
    <property type="protein sequence ID" value="SBAD_0000762001-mRNA-1"/>
    <property type="gene ID" value="SBAD_0000762001"/>
</dbReference>